<keyword evidence="1" id="KW-0614">Plasmid</keyword>
<organism evidence="1 2">
    <name type="scientific">Pseudomonas mandelii JR-1</name>
    <dbReference type="NCBI Taxonomy" id="1147786"/>
    <lineage>
        <taxon>Bacteria</taxon>
        <taxon>Pseudomonadati</taxon>
        <taxon>Pseudomonadota</taxon>
        <taxon>Gammaproteobacteria</taxon>
        <taxon>Pseudomonadales</taxon>
        <taxon>Pseudomonadaceae</taxon>
        <taxon>Pseudomonas</taxon>
    </lineage>
</organism>
<name>A0A024EKR0_9PSED</name>
<dbReference type="AlphaFoldDB" id="A0A024EKR0"/>
<evidence type="ECO:0000313" key="2">
    <source>
        <dbReference type="Proteomes" id="UP000026913"/>
    </source>
</evidence>
<sequence length="54" mass="5622">MACSSETDTSITVPSATRQYALPGKFALTNATASASQNTADQAVSFARQQINQA</sequence>
<gene>
    <name evidence="1" type="ORF">OU5_P0130</name>
</gene>
<geneLocation type="plasmid" evidence="2"/>
<accession>A0A024EKR0</accession>
<protein>
    <submittedName>
        <fullName evidence="1">Uncharacterized protein</fullName>
    </submittedName>
</protein>
<dbReference type="Proteomes" id="UP000026913">
    <property type="component" value="Plasmid unnamed"/>
</dbReference>
<reference evidence="1 2" key="1">
    <citation type="journal article" date="2012" name="J. Bacteriol.">
        <title>Genome sequence of cold-adapted Pseudomonas mandelii strain JR-1.</title>
        <authorList>
            <person name="Jang S.H."/>
            <person name="Kim J."/>
            <person name="Kim J."/>
            <person name="Hong S."/>
            <person name="Lee C."/>
        </authorList>
    </citation>
    <scope>NUCLEOTIDE SEQUENCE [LARGE SCALE GENOMIC DNA]</scope>
    <source>
        <strain evidence="1 2">JR-1</strain>
        <plasmid evidence="2">Plasmid</plasmid>
    </source>
</reference>
<dbReference type="KEGG" id="pman:OU5_P0130"/>
<dbReference type="HOGENOM" id="CLU_3047040_0_0_6"/>
<proteinExistence type="predicted"/>
<dbReference type="EMBL" id="CP005961">
    <property type="protein sequence ID" value="AHZ73382.1"/>
    <property type="molecule type" value="Genomic_DNA"/>
</dbReference>
<evidence type="ECO:0000313" key="1">
    <source>
        <dbReference type="EMBL" id="AHZ73382.1"/>
    </source>
</evidence>